<sequence>MTCGRDSFNFVSKLSVPGAFQEIAARCWVNVIALYRTVMKAPDCQPPANAEHLLFSGCAPIQTEWKKESHRISTGTTVDHRSSFHRKCKHAGVGCCFLTGLRMKAPLMSPHILHGLSDGEIKMIANPSTVNI</sequence>
<name>F4WHZ3_ACREC</name>
<dbReference type="Proteomes" id="UP000007755">
    <property type="component" value="Unassembled WGS sequence"/>
</dbReference>
<evidence type="ECO:0000313" key="1">
    <source>
        <dbReference type="EMBL" id="EGI66222.1"/>
    </source>
</evidence>
<protein>
    <submittedName>
        <fullName evidence="1">Uncharacterized protein</fullName>
    </submittedName>
</protein>
<evidence type="ECO:0000313" key="2">
    <source>
        <dbReference type="Proteomes" id="UP000007755"/>
    </source>
</evidence>
<proteinExistence type="predicted"/>
<reference evidence="1" key="1">
    <citation type="submission" date="2011-02" db="EMBL/GenBank/DDBJ databases">
        <title>The genome of the leaf-cutting ant Acromyrmex echinatior suggests key adaptations to social evolution and fungus farming.</title>
        <authorList>
            <person name="Nygaard S."/>
            <person name="Zhang G."/>
        </authorList>
    </citation>
    <scope>NUCLEOTIDE SEQUENCE</scope>
</reference>
<organism evidence="2">
    <name type="scientific">Acromyrmex echinatior</name>
    <name type="common">Panamanian leafcutter ant</name>
    <name type="synonym">Acromyrmex octospinosus echinatior</name>
    <dbReference type="NCBI Taxonomy" id="103372"/>
    <lineage>
        <taxon>Eukaryota</taxon>
        <taxon>Metazoa</taxon>
        <taxon>Ecdysozoa</taxon>
        <taxon>Arthropoda</taxon>
        <taxon>Hexapoda</taxon>
        <taxon>Insecta</taxon>
        <taxon>Pterygota</taxon>
        <taxon>Neoptera</taxon>
        <taxon>Endopterygota</taxon>
        <taxon>Hymenoptera</taxon>
        <taxon>Apocrita</taxon>
        <taxon>Aculeata</taxon>
        <taxon>Formicoidea</taxon>
        <taxon>Formicidae</taxon>
        <taxon>Myrmicinae</taxon>
        <taxon>Acromyrmex</taxon>
    </lineage>
</organism>
<gene>
    <name evidence="1" type="ORF">G5I_05340</name>
</gene>
<dbReference type="InParanoid" id="F4WHZ3"/>
<dbReference type="EMBL" id="GL888170">
    <property type="protein sequence ID" value="EGI66222.1"/>
    <property type="molecule type" value="Genomic_DNA"/>
</dbReference>
<keyword evidence="2" id="KW-1185">Reference proteome</keyword>
<accession>F4WHZ3</accession>
<dbReference type="AlphaFoldDB" id="F4WHZ3"/>